<dbReference type="RefSeq" id="WP_218390495.1">
    <property type="nucleotide sequence ID" value="NZ_JAHUZE010000001.1"/>
</dbReference>
<comment type="caution">
    <text evidence="1">The sequence shown here is derived from an EMBL/GenBank/DDBJ whole genome shotgun (WGS) entry which is preliminary data.</text>
</comment>
<evidence type="ECO:0000313" key="1">
    <source>
        <dbReference type="EMBL" id="MBV7377618.1"/>
    </source>
</evidence>
<accession>A0ABS6SXC5</accession>
<gene>
    <name evidence="1" type="ORF">KJP28_01690</name>
</gene>
<keyword evidence="2" id="KW-1185">Reference proteome</keyword>
<sequence length="210" mass="21994">MTHGTKKALVRMIGLIAGAGALPAFALSLAPVAPGPALISVEAGALVLEFSNACRADAGVRLTHLRDGAGENFLVVETAPTLQACPEIYQPVRVAFVLPDGLAITEDRVIARRPAEGQPAGDLVGRVDAEVLSRVLPAIGWQDDRTGRIGLSDTCTEGDIEARLLPEAVAPTGEARGYVALTAECHDPERSREFTLDADRPGAMLNPVAE</sequence>
<proteinExistence type="predicted"/>
<protein>
    <submittedName>
        <fullName evidence="1">Uncharacterized protein</fullName>
    </submittedName>
</protein>
<reference evidence="1 2" key="1">
    <citation type="submission" date="2021-05" db="EMBL/GenBank/DDBJ databases">
        <title>Culturable bacteria isolated from Daya Bay.</title>
        <authorList>
            <person name="Zheng W."/>
            <person name="Yu S."/>
            <person name="Huang Y."/>
        </authorList>
    </citation>
    <scope>NUCLEOTIDE SEQUENCE [LARGE SCALE GENOMIC DNA]</scope>
    <source>
        <strain evidence="1 2">DP4N28-5</strain>
    </source>
</reference>
<organism evidence="1 2">
    <name type="scientific">Maritimibacter dapengensis</name>
    <dbReference type="NCBI Taxonomy" id="2836868"/>
    <lineage>
        <taxon>Bacteria</taxon>
        <taxon>Pseudomonadati</taxon>
        <taxon>Pseudomonadota</taxon>
        <taxon>Alphaproteobacteria</taxon>
        <taxon>Rhodobacterales</taxon>
        <taxon>Roseobacteraceae</taxon>
        <taxon>Maritimibacter</taxon>
    </lineage>
</organism>
<name>A0ABS6SXC5_9RHOB</name>
<evidence type="ECO:0000313" key="2">
    <source>
        <dbReference type="Proteomes" id="UP000756530"/>
    </source>
</evidence>
<dbReference type="EMBL" id="JAHUZE010000001">
    <property type="protein sequence ID" value="MBV7377618.1"/>
    <property type="molecule type" value="Genomic_DNA"/>
</dbReference>
<dbReference type="Proteomes" id="UP000756530">
    <property type="component" value="Unassembled WGS sequence"/>
</dbReference>